<dbReference type="InParanoid" id="G0QYI0"/>
<proteinExistence type="predicted"/>
<name>G0QYI0_ICHMU</name>
<evidence type="ECO:0000256" key="1">
    <source>
        <dbReference type="SAM" id="Phobius"/>
    </source>
</evidence>
<keyword evidence="1" id="KW-0812">Transmembrane</keyword>
<dbReference type="Proteomes" id="UP000008983">
    <property type="component" value="Unassembled WGS sequence"/>
</dbReference>
<sequence length="1022" mass="118723">MKGLNTKPVVLQGHNAKTGAIYIGVYGFANTIYSIVTEVERVDKLKIIHLVGGVYFQGHISRKNPIQYFVYNPINDSDDKQKGETNDDIEFNFKGQKDKLIILVNNDGTYPYSDGENGFQWQSSNGYLFISRKDKQYDKKASYQIAVMATEHAFKVSPYQNENIKEQLDLNFQLMASSSNVVKALDLGNTINDYLVEQGMKYYQIRIHNMTEVVYVSHYVKNQRVKNSKYFTFGVGSEPFEQIDKYEMKVQSNYTNFRLDPQFVKEKICKQKIQDCDIYLSISSNVDQEINYTLTVWAQEYAIELTEGVSHRGDFNNVLEYMNFYYIPNNKEHSLSIYLSSIYGHSSFNVLLWDNENSNNVMEWPFPIQSDDKYHFNSGIHNSHSISFSGEAFEFCWPDCILLISVSYYTGLPNDGEEIVQKIKDERKNDHFNIVVSSLYQDFHINQQAEFTIEQNEQKFFFLALNNILEENDSIIIEMTPLSGDGVLGVILKDDITNRYPNSIINEQTADIVSYANYLEISNKQLRKIMAKYDLKINQNPVLIIEVGCISDSAGKFVLIAMQGKNPVLDLMHGLPQEIFVYSNYKRYFKYFHFSDSDFTVKLQREIGYADLGIRVCKNAKNSKITSFEKCLKNTNEQTIQYTAGESFSNIHVSQDNEELYCQECLYIISVSAHEGETHAFISVIFQQDFTWLQESRQIRDFVEVNTLNLYRISVDQDEVTDLSVQSFNGSVEVYYSYEYTFDLKEFKYGPFSSENGGNTYLDTFKVKKGAVFIAIQNGDEESMYKLKPEFHKTQKTISKQKLKAGNQGKINYKRELGGNTVITFKSIVCEKCDKAITKGSKVNYEVIYSIDKEILNTIGKCQVRNYYEHDAQDNLHQVHKISPKNVYGEDYKFKTFILENKEQDEMNFSFKLDDDTTIYHLSIVAKIQNFENDPISIFYENIEIAEPNVSYKTEASVYAFIFACILVIIFFCMTTYLFWRRYKAMKKGLQANIRWRELELKQQNKQQQTKGGYQQFQDDYF</sequence>
<keyword evidence="1" id="KW-0472">Membrane</keyword>
<evidence type="ECO:0008006" key="4">
    <source>
        <dbReference type="Google" id="ProtNLM"/>
    </source>
</evidence>
<keyword evidence="1" id="KW-1133">Transmembrane helix</keyword>
<dbReference type="GeneID" id="14905834"/>
<gene>
    <name evidence="2" type="ORF">IMG5_149750</name>
</gene>
<accession>G0QYI0</accession>
<dbReference type="OrthoDB" id="299308at2759"/>
<dbReference type="EMBL" id="GL984112">
    <property type="protein sequence ID" value="EGR29732.1"/>
    <property type="molecule type" value="Genomic_DNA"/>
</dbReference>
<dbReference type="eggNOG" id="ENOG502SMAI">
    <property type="taxonomic scope" value="Eukaryota"/>
</dbReference>
<organism evidence="2 3">
    <name type="scientific">Ichthyophthirius multifiliis</name>
    <name type="common">White spot disease agent</name>
    <name type="synonym">Ich</name>
    <dbReference type="NCBI Taxonomy" id="5932"/>
    <lineage>
        <taxon>Eukaryota</taxon>
        <taxon>Sar</taxon>
        <taxon>Alveolata</taxon>
        <taxon>Ciliophora</taxon>
        <taxon>Intramacronucleata</taxon>
        <taxon>Oligohymenophorea</taxon>
        <taxon>Hymenostomatida</taxon>
        <taxon>Ophryoglenina</taxon>
        <taxon>Ichthyophthirius</taxon>
    </lineage>
</organism>
<feature type="transmembrane region" description="Helical" evidence="1">
    <location>
        <begin position="958"/>
        <end position="980"/>
    </location>
</feature>
<keyword evidence="3" id="KW-1185">Reference proteome</keyword>
<reference evidence="2 3" key="1">
    <citation type="submission" date="2011-07" db="EMBL/GenBank/DDBJ databases">
        <authorList>
            <person name="Coyne R."/>
            <person name="Brami D."/>
            <person name="Johnson J."/>
            <person name="Hostetler J."/>
            <person name="Hannick L."/>
            <person name="Clark T."/>
            <person name="Cassidy-Hanley D."/>
            <person name="Inman J."/>
        </authorList>
    </citation>
    <scope>NUCLEOTIDE SEQUENCE [LARGE SCALE GENOMIC DNA]</scope>
    <source>
        <strain evidence="2 3">G5</strain>
    </source>
</reference>
<dbReference type="AlphaFoldDB" id="G0QYI0"/>
<evidence type="ECO:0000313" key="2">
    <source>
        <dbReference type="EMBL" id="EGR29732.1"/>
    </source>
</evidence>
<dbReference type="RefSeq" id="XP_004030968.1">
    <property type="nucleotide sequence ID" value="XM_004030920.1"/>
</dbReference>
<evidence type="ECO:0000313" key="3">
    <source>
        <dbReference type="Proteomes" id="UP000008983"/>
    </source>
</evidence>
<protein>
    <recommendedName>
        <fullName evidence="4">Transmembrane protein</fullName>
    </recommendedName>
</protein>